<evidence type="ECO:0000256" key="5">
    <source>
        <dbReference type="ARBA" id="ARBA00023002"/>
    </source>
</evidence>
<dbReference type="InterPro" id="IPR000960">
    <property type="entry name" value="Flavin_mOase"/>
</dbReference>
<keyword evidence="2" id="KW-0285">Flavoprotein</keyword>
<evidence type="ECO:0000256" key="2">
    <source>
        <dbReference type="ARBA" id="ARBA00022630"/>
    </source>
</evidence>
<feature type="chain" id="PRO_5020526004" description="GH16 domain-containing protein" evidence="6">
    <location>
        <begin position="19"/>
        <end position="808"/>
    </location>
</feature>
<feature type="signal peptide" evidence="6">
    <location>
        <begin position="1"/>
        <end position="18"/>
    </location>
</feature>
<dbReference type="InterPro" id="IPR000757">
    <property type="entry name" value="Beta-glucanase-like"/>
</dbReference>
<keyword evidence="4" id="KW-0521">NADP</keyword>
<protein>
    <recommendedName>
        <fullName evidence="7">GH16 domain-containing protein</fullName>
    </recommendedName>
</protein>
<comment type="caution">
    <text evidence="8">The sequence shown here is derived from an EMBL/GenBank/DDBJ whole genome shotgun (WGS) entry which is preliminary data.</text>
</comment>
<evidence type="ECO:0000313" key="9">
    <source>
        <dbReference type="Proteomes" id="UP000310158"/>
    </source>
</evidence>
<dbReference type="InterPro" id="IPR013320">
    <property type="entry name" value="ConA-like_dom_sf"/>
</dbReference>
<dbReference type="SUPFAM" id="SSF51905">
    <property type="entry name" value="FAD/NAD(P)-binding domain"/>
    <property type="match status" value="1"/>
</dbReference>
<dbReference type="Proteomes" id="UP000310158">
    <property type="component" value="Unassembled WGS sequence"/>
</dbReference>
<keyword evidence="5" id="KW-0560">Oxidoreductase</keyword>
<dbReference type="Gene3D" id="2.60.120.200">
    <property type="match status" value="1"/>
</dbReference>
<evidence type="ECO:0000259" key="7">
    <source>
        <dbReference type="PROSITE" id="PS51762"/>
    </source>
</evidence>
<keyword evidence="3" id="KW-0274">FAD</keyword>
<dbReference type="Pfam" id="PF26113">
    <property type="entry name" value="GH16_XgeA"/>
    <property type="match status" value="1"/>
</dbReference>
<dbReference type="InterPro" id="IPR036188">
    <property type="entry name" value="FAD/NAD-bd_sf"/>
</dbReference>
<dbReference type="AlphaFoldDB" id="A0A4S4LY19"/>
<name>A0A4S4LY19_9AGAM</name>
<comment type="similarity">
    <text evidence="1">Belongs to the FMO family.</text>
</comment>
<dbReference type="PRINTS" id="PR00370">
    <property type="entry name" value="FMOXYGENASE"/>
</dbReference>
<evidence type="ECO:0000256" key="3">
    <source>
        <dbReference type="ARBA" id="ARBA00022827"/>
    </source>
</evidence>
<evidence type="ECO:0000256" key="1">
    <source>
        <dbReference type="ARBA" id="ARBA00009183"/>
    </source>
</evidence>
<dbReference type="CDD" id="cd02181">
    <property type="entry name" value="GH16_fungal_Lam16A_glucanase"/>
    <property type="match status" value="1"/>
</dbReference>
<reference evidence="8 9" key="1">
    <citation type="submission" date="2019-02" db="EMBL/GenBank/DDBJ databases">
        <title>Genome sequencing of the rare red list fungi Bondarzewia mesenterica.</title>
        <authorList>
            <person name="Buettner E."/>
            <person name="Kellner H."/>
        </authorList>
    </citation>
    <scope>NUCLEOTIDE SEQUENCE [LARGE SCALE GENOMIC DNA]</scope>
    <source>
        <strain evidence="8 9">DSM 108281</strain>
    </source>
</reference>
<dbReference type="GO" id="GO:0005975">
    <property type="term" value="P:carbohydrate metabolic process"/>
    <property type="evidence" value="ECO:0007669"/>
    <property type="project" value="InterPro"/>
</dbReference>
<dbReference type="GO" id="GO:0050660">
    <property type="term" value="F:flavin adenine dinucleotide binding"/>
    <property type="evidence" value="ECO:0007669"/>
    <property type="project" value="InterPro"/>
</dbReference>
<dbReference type="PROSITE" id="PS51762">
    <property type="entry name" value="GH16_2"/>
    <property type="match status" value="1"/>
</dbReference>
<dbReference type="SUPFAM" id="SSF49899">
    <property type="entry name" value="Concanavalin A-like lectins/glucanases"/>
    <property type="match status" value="1"/>
</dbReference>
<keyword evidence="9" id="KW-1185">Reference proteome</keyword>
<organism evidence="8 9">
    <name type="scientific">Bondarzewia mesenterica</name>
    <dbReference type="NCBI Taxonomy" id="1095465"/>
    <lineage>
        <taxon>Eukaryota</taxon>
        <taxon>Fungi</taxon>
        <taxon>Dikarya</taxon>
        <taxon>Basidiomycota</taxon>
        <taxon>Agaricomycotina</taxon>
        <taxon>Agaricomycetes</taxon>
        <taxon>Russulales</taxon>
        <taxon>Bondarzewiaceae</taxon>
        <taxon>Bondarzewia</taxon>
    </lineage>
</organism>
<gene>
    <name evidence="8" type="ORF">EW146_g3274</name>
</gene>
<evidence type="ECO:0000256" key="6">
    <source>
        <dbReference type="SAM" id="SignalP"/>
    </source>
</evidence>
<dbReference type="PANTHER" id="PTHR23023">
    <property type="entry name" value="DIMETHYLANILINE MONOOXYGENASE"/>
    <property type="match status" value="1"/>
</dbReference>
<accession>A0A4S4LY19</accession>
<proteinExistence type="inferred from homology"/>
<dbReference type="GO" id="GO:0050661">
    <property type="term" value="F:NADP binding"/>
    <property type="evidence" value="ECO:0007669"/>
    <property type="project" value="InterPro"/>
</dbReference>
<feature type="domain" description="GH16" evidence="7">
    <location>
        <begin position="37"/>
        <end position="291"/>
    </location>
</feature>
<evidence type="ECO:0000256" key="4">
    <source>
        <dbReference type="ARBA" id="ARBA00022857"/>
    </source>
</evidence>
<dbReference type="Pfam" id="PF00743">
    <property type="entry name" value="FMO-like"/>
    <property type="match status" value="2"/>
</dbReference>
<dbReference type="OrthoDB" id="192832at2759"/>
<dbReference type="GO" id="GO:0004499">
    <property type="term" value="F:N,N-dimethylaniline monooxygenase activity"/>
    <property type="evidence" value="ECO:0007669"/>
    <property type="project" value="InterPro"/>
</dbReference>
<dbReference type="InterPro" id="IPR050346">
    <property type="entry name" value="FMO-like"/>
</dbReference>
<evidence type="ECO:0000313" key="8">
    <source>
        <dbReference type="EMBL" id="THH17556.1"/>
    </source>
</evidence>
<keyword evidence="6" id="KW-0732">Signal</keyword>
<dbReference type="Gene3D" id="3.50.50.60">
    <property type="entry name" value="FAD/NAD(P)-binding domain"/>
    <property type="match status" value="2"/>
</dbReference>
<dbReference type="GO" id="GO:0004553">
    <property type="term" value="F:hydrolase activity, hydrolyzing O-glycosyl compounds"/>
    <property type="evidence" value="ECO:0007669"/>
    <property type="project" value="InterPro"/>
</dbReference>
<dbReference type="EMBL" id="SGPL01000106">
    <property type="protein sequence ID" value="THH17556.1"/>
    <property type="molecule type" value="Genomic_DNA"/>
</dbReference>
<dbReference type="InterPro" id="IPR020946">
    <property type="entry name" value="Flavin_mOase-like"/>
</dbReference>
<sequence>MHTVSVLLFLSLPLFIVADSPFGRSRFNLRNGTRISKRYSQVDYHGGSTFLDDWDFFTSTDPTKGYVNYVDKNTAVSSGLAYLQSDGAYVLAVDDTTTLPSGARRNSIRISSKKTYNGGLFIADFWAMPTGCGTWPAWWSVRSGSGWPAGGEIDIVEGVNNAHANQMTLHTAGQCYTDTTWVSDERTTGTVLSTNCASSNANDEGCGFRDNRATSFGSGFQDGPGGVFAHLWTSDGITAWFFPRAEIPADITAGHPDPSSWGPPVAAWGSASCNIADNFYDHVLVLNTDICGTWAGNAAVYQNSGCPGTCANAVADPSHFSSEQQWILIYLEIVLTIIADAKWKINYIATVRNLVSYARVFFHKWRLMISTYSRLRCAASAVQKRIGVIGAGANGLAALQVLGDTPQVKAGLWKLTAFEQREKVGGIWLPAPPTDDPPYTPLYDSLYTNLAHPFLAFSSYGFPAGTPLFPTAAIAHKYLQDYATHFDLLGYIQFDTRVEETRWDAEKAVWKVKLSTGETQDFDFLVVANGHYRKPRYPDTPGVKKWIDEGKAFHSAWYRRPSELAHHKKVLVVGGGLSSLDIVAELRTVAKEILQSLVSDTWWGGNPYPPDAEGFRKVGKVAEYKDNGVVVFEDGTTESDVDFVVLATGFEFEFPFFPYVSNTVAKPLSQLPDRLQNSTYHLYPLAKHLRAPGVLFEDQARAIVRVLEDPSALDVEAEKGGHRGTQWLNFAPHEPFEYRAELNEFAGRKWEPFEGEVESWDRKFELRDAWNDVTRRGEGETWIKGVGENGIQDWVDVCRRLLKSHEEK</sequence>